<dbReference type="InterPro" id="IPR004813">
    <property type="entry name" value="OPT"/>
</dbReference>
<evidence type="ECO:0000313" key="8">
    <source>
        <dbReference type="Proteomes" id="UP000297890"/>
    </source>
</evidence>
<dbReference type="Proteomes" id="UP000297890">
    <property type="component" value="Unassembled WGS sequence"/>
</dbReference>
<dbReference type="AlphaFoldDB" id="A0A4Z0F9A2"/>
<dbReference type="Pfam" id="PF03169">
    <property type="entry name" value="OPT"/>
    <property type="match status" value="1"/>
</dbReference>
<keyword evidence="3 6" id="KW-0812">Transmembrane</keyword>
<feature type="transmembrane region" description="Helical" evidence="6">
    <location>
        <begin position="426"/>
        <end position="447"/>
    </location>
</feature>
<feature type="transmembrane region" description="Helical" evidence="6">
    <location>
        <begin position="80"/>
        <end position="101"/>
    </location>
</feature>
<evidence type="ECO:0000256" key="4">
    <source>
        <dbReference type="ARBA" id="ARBA00022989"/>
    </source>
</evidence>
<gene>
    <name evidence="7" type="ORF">E4680_08450</name>
</gene>
<comment type="caution">
    <text evidence="7">The sequence shown here is derived from an EMBL/GenBank/DDBJ whole genome shotgun (WGS) entry which is preliminary data.</text>
</comment>
<sequence length="583" mass="60112">MGPGRESSHEPQLTLRALVTGMVIGGVLAPCNIYTGLKIGWSFNMSIAAALIGLALWRLMEVFGVRRFGLMENTINQTAASAAAAIVSSGLAAPIPALALVNGTQLSWAWLACWLFVVSFLGVMVAVGLRRQMLLRSGLPFPAGMATAQTLREIYSHGAEATARVRVLFASLTLAAALKLGQEFMFTVSRWSPTLTLPGRSASLHNLGFALDPSLLMIGFGAIVGLKVGLSLLLGALIAWGWIGPWTIARGWTEPGAPEAVWFGPMVEWLLWPGVALMVSASLTTVVAAGWHRHRRREPLAGIETAAAIGEVPAAWFRSGAVIAGLISVVAQMALFGIALYAAVIATLLAFGLAIVAARVAGETGITPIGATGKVTQVSFAVITPGNISNNLMAANVTGGATDQCADLLHDLKAGMLLGAAPRFQAIAQLFGVATGALVGSAAYLLLIPDPHSMLLTPEWPAPAVATWKAVAEVLQGGAGSLPPGSVSALIVAAIAGVALALIAELVPTWGRWMPSGSAMGLAFVIPAWNSVSLFLGALIGAALSRLAPHWAARFLLAIAAGLVAGESLAGIAAAASRLLRGV</sequence>
<proteinExistence type="predicted"/>
<feature type="transmembrane region" description="Helical" evidence="6">
    <location>
        <begin position="269"/>
        <end position="291"/>
    </location>
</feature>
<accession>A0A4Z0F9A2</accession>
<organism evidence="7 8">
    <name type="scientific">Candidatus Macondimonas diazotrophica</name>
    <dbReference type="NCBI Taxonomy" id="2305248"/>
    <lineage>
        <taxon>Bacteria</taxon>
        <taxon>Pseudomonadati</taxon>
        <taxon>Pseudomonadota</taxon>
        <taxon>Gammaproteobacteria</taxon>
        <taxon>Chromatiales</taxon>
        <taxon>Ectothiorhodospiraceae</taxon>
        <taxon>Candidatus Macondimonas</taxon>
    </lineage>
</organism>
<dbReference type="GO" id="GO:0035673">
    <property type="term" value="F:oligopeptide transmembrane transporter activity"/>
    <property type="evidence" value="ECO:0007669"/>
    <property type="project" value="InterPro"/>
</dbReference>
<dbReference type="PANTHER" id="PTHR31645">
    <property type="entry name" value="OLIGOPEPTIDE TRANSPORTER YGL114W-RELATED"/>
    <property type="match status" value="1"/>
</dbReference>
<name>A0A4Z0F9A2_9GAMM</name>
<dbReference type="OrthoDB" id="9809340at2"/>
<protein>
    <submittedName>
        <fullName evidence="7">OPT family oligopeptide transporter</fullName>
    </submittedName>
</protein>
<evidence type="ECO:0000256" key="5">
    <source>
        <dbReference type="ARBA" id="ARBA00023136"/>
    </source>
</evidence>
<feature type="transmembrane region" description="Helical" evidence="6">
    <location>
        <begin position="555"/>
        <end position="576"/>
    </location>
</feature>
<feature type="transmembrane region" description="Helical" evidence="6">
    <location>
        <begin position="107"/>
        <end position="129"/>
    </location>
</feature>
<dbReference type="GO" id="GO:0016020">
    <property type="term" value="C:membrane"/>
    <property type="evidence" value="ECO:0007669"/>
    <property type="project" value="UniProtKB-SubCell"/>
</dbReference>
<comment type="subcellular location">
    <subcellularLocation>
        <location evidence="1">Membrane</location>
        <topology evidence="1">Multi-pass membrane protein</topology>
    </subcellularLocation>
</comment>
<keyword evidence="8" id="KW-1185">Reference proteome</keyword>
<keyword evidence="5 6" id="KW-0472">Membrane</keyword>
<feature type="transmembrane region" description="Helical" evidence="6">
    <location>
        <begin position="519"/>
        <end position="543"/>
    </location>
</feature>
<dbReference type="InterPro" id="IPR045035">
    <property type="entry name" value="YSL-like"/>
</dbReference>
<feature type="transmembrane region" description="Helical" evidence="6">
    <location>
        <begin position="41"/>
        <end position="59"/>
    </location>
</feature>
<evidence type="ECO:0000256" key="1">
    <source>
        <dbReference type="ARBA" id="ARBA00004141"/>
    </source>
</evidence>
<feature type="transmembrane region" description="Helical" evidence="6">
    <location>
        <begin position="15"/>
        <end position="35"/>
    </location>
</feature>
<evidence type="ECO:0000256" key="6">
    <source>
        <dbReference type="SAM" id="Phobius"/>
    </source>
</evidence>
<feature type="transmembrane region" description="Helical" evidence="6">
    <location>
        <begin position="487"/>
        <end position="507"/>
    </location>
</feature>
<keyword evidence="2" id="KW-0813">Transport</keyword>
<feature type="transmembrane region" description="Helical" evidence="6">
    <location>
        <begin position="215"/>
        <end position="243"/>
    </location>
</feature>
<feature type="transmembrane region" description="Helical" evidence="6">
    <location>
        <begin position="338"/>
        <end position="358"/>
    </location>
</feature>
<keyword evidence="4 6" id="KW-1133">Transmembrane helix</keyword>
<dbReference type="EMBL" id="SRIO01000010">
    <property type="protein sequence ID" value="TFZ82358.1"/>
    <property type="molecule type" value="Genomic_DNA"/>
</dbReference>
<reference evidence="7 8" key="1">
    <citation type="journal article" date="2019" name="ISME J.">
        <title>Candidatus Macondimonas diazotrophica, a novel gammaproteobacterial genus dominating crude-oil-contaminated coastal sediments.</title>
        <authorList>
            <person name="Karthikeyan S."/>
            <person name="Konstantinidis K."/>
        </authorList>
    </citation>
    <scope>NUCLEOTIDE SEQUENCE [LARGE SCALE GENOMIC DNA]</scope>
    <source>
        <strain evidence="7 8">KTK01</strain>
    </source>
</reference>
<dbReference type="PANTHER" id="PTHR31645:SF0">
    <property type="entry name" value="OLIGOPEPTIDE TRANSPORTER YGL114W-RELATED"/>
    <property type="match status" value="1"/>
</dbReference>
<feature type="transmembrane region" description="Helical" evidence="6">
    <location>
        <begin position="312"/>
        <end position="332"/>
    </location>
</feature>
<evidence type="ECO:0000313" key="7">
    <source>
        <dbReference type="EMBL" id="TFZ82358.1"/>
    </source>
</evidence>
<evidence type="ECO:0000256" key="3">
    <source>
        <dbReference type="ARBA" id="ARBA00022692"/>
    </source>
</evidence>
<evidence type="ECO:0000256" key="2">
    <source>
        <dbReference type="ARBA" id="ARBA00022448"/>
    </source>
</evidence>